<proteinExistence type="predicted"/>
<feature type="region of interest" description="Disordered" evidence="1">
    <location>
        <begin position="229"/>
        <end position="278"/>
    </location>
</feature>
<feature type="region of interest" description="Disordered" evidence="1">
    <location>
        <begin position="94"/>
        <end position="123"/>
    </location>
</feature>
<reference evidence="2 3" key="1">
    <citation type="journal article" date="2024" name="G3 (Bethesda)">
        <title>Genome assembly of Hibiscus sabdariffa L. provides insights into metabolisms of medicinal natural products.</title>
        <authorList>
            <person name="Kim T."/>
        </authorList>
    </citation>
    <scope>NUCLEOTIDE SEQUENCE [LARGE SCALE GENOMIC DNA]</scope>
    <source>
        <strain evidence="2">TK-2024</strain>
        <tissue evidence="2">Old leaves</tissue>
    </source>
</reference>
<dbReference type="Proteomes" id="UP001396334">
    <property type="component" value="Unassembled WGS sequence"/>
</dbReference>
<feature type="compositionally biased region" description="Basic and acidic residues" evidence="1">
    <location>
        <begin position="236"/>
        <end position="264"/>
    </location>
</feature>
<dbReference type="PANTHER" id="PTHR36486">
    <property type="entry name" value="OS01G0977800 PROTEIN"/>
    <property type="match status" value="1"/>
</dbReference>
<protein>
    <submittedName>
        <fullName evidence="2">Uncharacterized protein</fullName>
    </submittedName>
</protein>
<dbReference type="InterPro" id="IPR053057">
    <property type="entry name" value="XLG_GTP-binding"/>
</dbReference>
<feature type="region of interest" description="Disordered" evidence="1">
    <location>
        <begin position="35"/>
        <end position="56"/>
    </location>
</feature>
<gene>
    <name evidence="2" type="ORF">V6N11_026063</name>
</gene>
<dbReference type="EMBL" id="JBBPBN010000011">
    <property type="protein sequence ID" value="KAK9028929.1"/>
    <property type="molecule type" value="Genomic_DNA"/>
</dbReference>
<evidence type="ECO:0000313" key="2">
    <source>
        <dbReference type="EMBL" id="KAK9028929.1"/>
    </source>
</evidence>
<name>A0ABR2SVC3_9ROSI</name>
<evidence type="ECO:0000313" key="3">
    <source>
        <dbReference type="Proteomes" id="UP001396334"/>
    </source>
</evidence>
<keyword evidence="3" id="KW-1185">Reference proteome</keyword>
<feature type="compositionally biased region" description="Polar residues" evidence="1">
    <location>
        <begin position="37"/>
        <end position="56"/>
    </location>
</feature>
<evidence type="ECO:0000256" key="1">
    <source>
        <dbReference type="SAM" id="MobiDB-lite"/>
    </source>
</evidence>
<accession>A0ABR2SVC3</accession>
<dbReference type="PANTHER" id="PTHR36486:SF2">
    <property type="entry name" value="OS01G0977800 PROTEIN"/>
    <property type="match status" value="1"/>
</dbReference>
<comment type="caution">
    <text evidence="2">The sequence shown here is derived from an EMBL/GenBank/DDBJ whole genome shotgun (WGS) entry which is preliminary data.</text>
</comment>
<sequence length="278" mass="31662">MATLAKAQLELEELYLGIPDDSVNLTFQDLADMKQKANPSHNNHSTAMDTGPKQASSLAKLPSLDFSRGLQEVNHHQQRHLHHKHYLEDSSNFDSHMEMDHHRPRQHDHQYGIGDQPRHATSPRAQTDFRHGMERSMAYDDVSMVSMASGYPDRGQRRRPGIPHSNICTICSTYIYIFRHRCLAMRMYWHGRHDGRQKVCAVSGEKIQPKVHKKSRKDGLLLEVSKYGDASGAEVGGERASEKWGESRGAQFREHDVEGKKPSKESNQGQDDDDDNDK</sequence>
<organism evidence="2 3">
    <name type="scientific">Hibiscus sabdariffa</name>
    <name type="common">roselle</name>
    <dbReference type="NCBI Taxonomy" id="183260"/>
    <lineage>
        <taxon>Eukaryota</taxon>
        <taxon>Viridiplantae</taxon>
        <taxon>Streptophyta</taxon>
        <taxon>Embryophyta</taxon>
        <taxon>Tracheophyta</taxon>
        <taxon>Spermatophyta</taxon>
        <taxon>Magnoliopsida</taxon>
        <taxon>eudicotyledons</taxon>
        <taxon>Gunneridae</taxon>
        <taxon>Pentapetalae</taxon>
        <taxon>rosids</taxon>
        <taxon>malvids</taxon>
        <taxon>Malvales</taxon>
        <taxon>Malvaceae</taxon>
        <taxon>Malvoideae</taxon>
        <taxon>Hibiscus</taxon>
    </lineage>
</organism>